<dbReference type="AlphaFoldDB" id="A0A1J5T5K6"/>
<organism evidence="1">
    <name type="scientific">mine drainage metagenome</name>
    <dbReference type="NCBI Taxonomy" id="410659"/>
    <lineage>
        <taxon>unclassified sequences</taxon>
        <taxon>metagenomes</taxon>
        <taxon>ecological metagenomes</taxon>
    </lineage>
</organism>
<comment type="caution">
    <text evidence="1">The sequence shown here is derived from an EMBL/GenBank/DDBJ whole genome shotgun (WGS) entry which is preliminary data.</text>
</comment>
<dbReference type="PROSITE" id="PS51257">
    <property type="entry name" value="PROKAR_LIPOPROTEIN"/>
    <property type="match status" value="1"/>
</dbReference>
<reference evidence="1" key="1">
    <citation type="submission" date="2016-10" db="EMBL/GenBank/DDBJ databases">
        <title>Sequence of Gallionella enrichment culture.</title>
        <authorList>
            <person name="Poehlein A."/>
            <person name="Muehling M."/>
            <person name="Daniel R."/>
        </authorList>
    </citation>
    <scope>NUCLEOTIDE SEQUENCE</scope>
</reference>
<gene>
    <name evidence="1" type="ORF">GALL_37250</name>
</gene>
<evidence type="ECO:0000313" key="1">
    <source>
        <dbReference type="EMBL" id="OIR15403.1"/>
    </source>
</evidence>
<sequence>MTERGILLFKYLSMGIVLLLLGCKGDVVNEWQKSTIAPIKPGSTVRIRVVHATNPRLARFSPDHLRIILASAQLTVWKEFGVYVEFADVPETGIDQLFALIPPAIMKERLSSIYDFKSGSGDKQKLAEGINTTLTQRGTKLDDALAFATPYLPADAHPKDLMSFSELLANVMLDRLQQWRHLNAADGAPVLDASPYNEWVYWDTLGYGNLPYDLVLTNQLIASAEYYGVDIHSAIRGGVTVGTTSYSRTGKYGSYIVFSTFPFQDNSETTRLLRGGEQYSEEDAAELAGAYLAHEIGHLLFQLGHPFGQKACVMNPVSMLRFREWFNQINSSECPMGSRPEMTAGAIPPNFNTEWVRMAQEAK</sequence>
<dbReference type="SUPFAM" id="SSF55486">
    <property type="entry name" value="Metalloproteases ('zincins'), catalytic domain"/>
    <property type="match status" value="1"/>
</dbReference>
<dbReference type="EMBL" id="MLJW01000009">
    <property type="protein sequence ID" value="OIR15403.1"/>
    <property type="molecule type" value="Genomic_DNA"/>
</dbReference>
<protein>
    <submittedName>
        <fullName evidence="1">Uncharacterized protein</fullName>
    </submittedName>
</protein>
<accession>A0A1J5T5K6</accession>
<name>A0A1J5T5K6_9ZZZZ</name>
<proteinExistence type="predicted"/>